<dbReference type="Gene3D" id="3.30.110.10">
    <property type="entry name" value="Translation initiation factor 3 (IF-3), C-terminal domain"/>
    <property type="match status" value="1"/>
</dbReference>
<evidence type="ECO:0000256" key="6">
    <source>
        <dbReference type="SAM" id="MobiDB-lite"/>
    </source>
</evidence>
<keyword evidence="2 4" id="KW-0396">Initiation factor</keyword>
<evidence type="ECO:0000256" key="5">
    <source>
        <dbReference type="NCBIfam" id="TIGR00168"/>
    </source>
</evidence>
<sequence length="227" mass="26444">MPRILKKSGKFDKLVFVARAIRYRKLNQRRYYRLNQYIFATEVRVVDEKGKQIGVMPISQALQQARNLNLDLVEVVPKAQPPICKIINFKKFLFLEEKKAAEQKRKTKKTKLKEIQLTPFIAKNDLENRLNRVEEFLKEGNKVRLVVKFRGREMAKKDFGYRLIEQALIRLKDIAGTDMPPRFLGRQLETVLTPVKSQPAARLPAGQGRQGEKNVKKTENENQKVNL</sequence>
<organism evidence="9 10">
    <name type="scientific">Candidatus Shapirobacteria bacterium CG09_land_8_20_14_0_10_47_13</name>
    <dbReference type="NCBI Taxonomy" id="1974481"/>
    <lineage>
        <taxon>Bacteria</taxon>
        <taxon>Candidatus Shapironibacteriota</taxon>
    </lineage>
</organism>
<gene>
    <name evidence="4" type="primary">infC</name>
    <name evidence="9" type="ORF">COT65_02405</name>
</gene>
<dbReference type="PANTHER" id="PTHR10938:SF0">
    <property type="entry name" value="TRANSLATION INITIATION FACTOR IF-3, MITOCHONDRIAL"/>
    <property type="match status" value="1"/>
</dbReference>
<dbReference type="Pfam" id="PF00707">
    <property type="entry name" value="IF3_C"/>
    <property type="match status" value="1"/>
</dbReference>
<dbReference type="Gene3D" id="3.10.20.80">
    <property type="entry name" value="Translation initiation factor 3 (IF-3), N-terminal domain"/>
    <property type="match status" value="1"/>
</dbReference>
<dbReference type="HAMAP" id="MF_00080">
    <property type="entry name" value="IF_3"/>
    <property type="match status" value="1"/>
</dbReference>
<dbReference type="InterPro" id="IPR036787">
    <property type="entry name" value="T_IF-3_N_sf"/>
</dbReference>
<comment type="subunit">
    <text evidence="4">Monomer.</text>
</comment>
<evidence type="ECO:0000256" key="2">
    <source>
        <dbReference type="ARBA" id="ARBA00022540"/>
    </source>
</evidence>
<evidence type="ECO:0000313" key="9">
    <source>
        <dbReference type="EMBL" id="PIS13760.1"/>
    </source>
</evidence>
<dbReference type="GO" id="GO:0003743">
    <property type="term" value="F:translation initiation factor activity"/>
    <property type="evidence" value="ECO:0007669"/>
    <property type="project" value="UniProtKB-UniRule"/>
</dbReference>
<feature type="region of interest" description="Disordered" evidence="6">
    <location>
        <begin position="195"/>
        <end position="227"/>
    </location>
</feature>
<keyword evidence="3 4" id="KW-0648">Protein biosynthesis</keyword>
<dbReference type="GO" id="GO:0032790">
    <property type="term" value="P:ribosome disassembly"/>
    <property type="evidence" value="ECO:0007669"/>
    <property type="project" value="TreeGrafter"/>
</dbReference>
<dbReference type="PANTHER" id="PTHR10938">
    <property type="entry name" value="TRANSLATION INITIATION FACTOR IF-3"/>
    <property type="match status" value="1"/>
</dbReference>
<dbReference type="NCBIfam" id="TIGR00168">
    <property type="entry name" value="infC"/>
    <property type="match status" value="1"/>
</dbReference>
<feature type="domain" description="Translation initiation factor 3 N-terminal" evidence="8">
    <location>
        <begin position="35"/>
        <end position="103"/>
    </location>
</feature>
<dbReference type="InterPro" id="IPR036788">
    <property type="entry name" value="T_IF-3_C_sf"/>
</dbReference>
<reference evidence="10" key="1">
    <citation type="submission" date="2017-09" db="EMBL/GenBank/DDBJ databases">
        <title>Depth-based differentiation of microbial function through sediment-hosted aquifers and enrichment of novel symbionts in the deep terrestrial subsurface.</title>
        <authorList>
            <person name="Probst A.J."/>
            <person name="Ladd B."/>
            <person name="Jarett J.K."/>
            <person name="Geller-Mcgrath D.E."/>
            <person name="Sieber C.M.K."/>
            <person name="Emerson J.B."/>
            <person name="Anantharaman K."/>
            <person name="Thomas B.C."/>
            <person name="Malmstrom R."/>
            <person name="Stieglmeier M."/>
            <person name="Klingl A."/>
            <person name="Woyke T."/>
            <person name="Ryan C.M."/>
            <person name="Banfield J.F."/>
        </authorList>
    </citation>
    <scope>NUCLEOTIDE SEQUENCE [LARGE SCALE GENOMIC DNA]</scope>
</reference>
<keyword evidence="4" id="KW-0963">Cytoplasm</keyword>
<comment type="function">
    <text evidence="4">IF-3 binds to the 30S ribosomal subunit and shifts the equilibrium between 70S ribosomes and their 50S and 30S subunits in favor of the free subunits, thus enhancing the availability of 30S subunits on which protein synthesis initiation begins.</text>
</comment>
<accession>A0A2H0WM81</accession>
<evidence type="ECO:0000259" key="7">
    <source>
        <dbReference type="Pfam" id="PF00707"/>
    </source>
</evidence>
<dbReference type="SUPFAM" id="SSF54364">
    <property type="entry name" value="Translation initiation factor IF3, N-terminal domain"/>
    <property type="match status" value="1"/>
</dbReference>
<feature type="compositionally biased region" description="Basic and acidic residues" evidence="6">
    <location>
        <begin position="210"/>
        <end position="227"/>
    </location>
</feature>
<dbReference type="InterPro" id="IPR019814">
    <property type="entry name" value="Translation_initiation_fac_3_N"/>
</dbReference>
<dbReference type="AlphaFoldDB" id="A0A2H0WM81"/>
<evidence type="ECO:0000256" key="4">
    <source>
        <dbReference type="HAMAP-Rule" id="MF_00080"/>
    </source>
</evidence>
<comment type="subcellular location">
    <subcellularLocation>
        <location evidence="4">Cytoplasm</location>
    </subcellularLocation>
</comment>
<proteinExistence type="inferred from homology"/>
<dbReference type="SUPFAM" id="SSF55200">
    <property type="entry name" value="Translation initiation factor IF3, C-terminal domain"/>
    <property type="match status" value="1"/>
</dbReference>
<dbReference type="InterPro" id="IPR001288">
    <property type="entry name" value="Translation_initiation_fac_3"/>
</dbReference>
<dbReference type="InterPro" id="IPR019815">
    <property type="entry name" value="Translation_initiation_fac_3_C"/>
</dbReference>
<name>A0A2H0WM81_9BACT</name>
<comment type="similarity">
    <text evidence="1 4">Belongs to the IF-3 family.</text>
</comment>
<dbReference type="Pfam" id="PF05198">
    <property type="entry name" value="IF3_N"/>
    <property type="match status" value="1"/>
</dbReference>
<dbReference type="EMBL" id="PEZJ01000031">
    <property type="protein sequence ID" value="PIS13760.1"/>
    <property type="molecule type" value="Genomic_DNA"/>
</dbReference>
<protein>
    <recommendedName>
        <fullName evidence="4 5">Translation initiation factor IF-3</fullName>
    </recommendedName>
</protein>
<evidence type="ECO:0000256" key="1">
    <source>
        <dbReference type="ARBA" id="ARBA00005439"/>
    </source>
</evidence>
<dbReference type="Proteomes" id="UP000230033">
    <property type="component" value="Unassembled WGS sequence"/>
</dbReference>
<evidence type="ECO:0000256" key="3">
    <source>
        <dbReference type="ARBA" id="ARBA00022917"/>
    </source>
</evidence>
<dbReference type="GO" id="GO:0043022">
    <property type="term" value="F:ribosome binding"/>
    <property type="evidence" value="ECO:0007669"/>
    <property type="project" value="TreeGrafter"/>
</dbReference>
<evidence type="ECO:0000313" key="10">
    <source>
        <dbReference type="Proteomes" id="UP000230033"/>
    </source>
</evidence>
<dbReference type="GO" id="GO:0005737">
    <property type="term" value="C:cytoplasm"/>
    <property type="evidence" value="ECO:0007669"/>
    <property type="project" value="UniProtKB-SubCell"/>
</dbReference>
<comment type="caution">
    <text evidence="9">The sequence shown here is derived from an EMBL/GenBank/DDBJ whole genome shotgun (WGS) entry which is preliminary data.</text>
</comment>
<evidence type="ECO:0000259" key="8">
    <source>
        <dbReference type="Pfam" id="PF05198"/>
    </source>
</evidence>
<feature type="domain" description="Translation initiation factor 3 C-terminal" evidence="7">
    <location>
        <begin position="111"/>
        <end position="194"/>
    </location>
</feature>